<dbReference type="Pfam" id="PF13349">
    <property type="entry name" value="DUF4097"/>
    <property type="match status" value="1"/>
</dbReference>
<evidence type="ECO:0000256" key="1">
    <source>
        <dbReference type="SAM" id="MobiDB-lite"/>
    </source>
</evidence>
<organism evidence="4 5">
    <name type="scientific">Mycolicibacterium gadium</name>
    <name type="common">Mycobacterium gadium</name>
    <dbReference type="NCBI Taxonomy" id="1794"/>
    <lineage>
        <taxon>Bacteria</taxon>
        <taxon>Bacillati</taxon>
        <taxon>Actinomycetota</taxon>
        <taxon>Actinomycetes</taxon>
        <taxon>Mycobacteriales</taxon>
        <taxon>Mycobacteriaceae</taxon>
        <taxon>Mycolicibacterium</taxon>
    </lineage>
</organism>
<protein>
    <submittedName>
        <fullName evidence="4">DUF4097 domain-containing protein</fullName>
    </submittedName>
</protein>
<keyword evidence="2" id="KW-1133">Transmembrane helix</keyword>
<keyword evidence="5" id="KW-1185">Reference proteome</keyword>
<keyword evidence="2" id="KW-0472">Membrane</keyword>
<accession>A0ABT6GTY4</accession>
<evidence type="ECO:0000313" key="5">
    <source>
        <dbReference type="Proteomes" id="UP001154266"/>
    </source>
</evidence>
<dbReference type="RefSeq" id="WP_278222426.1">
    <property type="nucleotide sequence ID" value="NZ_JAKZMO010000017.1"/>
</dbReference>
<evidence type="ECO:0000313" key="4">
    <source>
        <dbReference type="EMBL" id="MDG5484991.1"/>
    </source>
</evidence>
<sequence>MTTFAPPPPVDATQPPPPLSPRRRTAIRVALIVAATVLVVGTVASLGGLAIGVSSFRVITDSAPLPPTMRSLTVDTGSVPVAVRITADREAREPRADLRLVNSTRAGENPLTVSTDAGVTLITLSGEGSSFLDWGRAGELTLVLPPDLARRLTVNTEQDNGVVLLNADVDQLIARTDNGEVVLGGSARRIEIYTENGDVVTRNPISVSESFTAETSNGDVEVDLRDAAPRTVEASSDNGDVTVAVPAGARYLVNADTENGHTAIRVPRATDRQSASAVITVRSENGDVIVDELR</sequence>
<gene>
    <name evidence="4" type="ORF">MNO81_19525</name>
</gene>
<reference evidence="4" key="1">
    <citation type="journal article" date="2023" name="Environ. Microbiol.">
        <title>The 2-methylpropene degradation pathway in Mycobacteriaceae family strains.</title>
        <authorList>
            <person name="Helbich S."/>
            <person name="Barrantes I."/>
            <person name="Dos Anjos Borges L.G."/>
            <person name="Pieper D.H."/>
            <person name="Vainshtein Y."/>
            <person name="Sohn K."/>
            <person name="Engesser K.H."/>
        </authorList>
    </citation>
    <scope>NUCLEOTIDE SEQUENCE</scope>
    <source>
        <strain evidence="4">IBE100</strain>
    </source>
</reference>
<dbReference type="EMBL" id="JAKZMO010000017">
    <property type="protein sequence ID" value="MDG5484991.1"/>
    <property type="molecule type" value="Genomic_DNA"/>
</dbReference>
<comment type="caution">
    <text evidence="4">The sequence shown here is derived from an EMBL/GenBank/DDBJ whole genome shotgun (WGS) entry which is preliminary data.</text>
</comment>
<feature type="region of interest" description="Disordered" evidence="1">
    <location>
        <begin position="1"/>
        <end position="21"/>
    </location>
</feature>
<proteinExistence type="predicted"/>
<dbReference type="Proteomes" id="UP001154266">
    <property type="component" value="Unassembled WGS sequence"/>
</dbReference>
<feature type="domain" description="DUF4097" evidence="3">
    <location>
        <begin position="172"/>
        <end position="290"/>
    </location>
</feature>
<keyword evidence="2" id="KW-0812">Transmembrane</keyword>
<evidence type="ECO:0000256" key="2">
    <source>
        <dbReference type="SAM" id="Phobius"/>
    </source>
</evidence>
<feature type="compositionally biased region" description="Pro residues" evidence="1">
    <location>
        <begin position="1"/>
        <end position="20"/>
    </location>
</feature>
<name>A0ABT6GTY4_MYCGU</name>
<evidence type="ECO:0000259" key="3">
    <source>
        <dbReference type="Pfam" id="PF13349"/>
    </source>
</evidence>
<feature type="transmembrane region" description="Helical" evidence="2">
    <location>
        <begin position="29"/>
        <end position="53"/>
    </location>
</feature>
<dbReference type="InterPro" id="IPR025164">
    <property type="entry name" value="Toastrack_DUF4097"/>
</dbReference>